<dbReference type="InterPro" id="IPR056672">
    <property type="entry name" value="DUF7770"/>
</dbReference>
<reference evidence="2 3" key="1">
    <citation type="submission" date="2019-04" db="EMBL/GenBank/DDBJ databases">
        <title>Friends and foes A comparative genomics studyof 23 Aspergillus species from section Flavi.</title>
        <authorList>
            <consortium name="DOE Joint Genome Institute"/>
            <person name="Kjaerbolling I."/>
            <person name="Vesth T."/>
            <person name="Frisvad J.C."/>
            <person name="Nybo J.L."/>
            <person name="Theobald S."/>
            <person name="Kildgaard S."/>
            <person name="Isbrandt T."/>
            <person name="Kuo A."/>
            <person name="Sato A."/>
            <person name="Lyhne E.K."/>
            <person name="Kogle M.E."/>
            <person name="Wiebenga A."/>
            <person name="Kun R.S."/>
            <person name="Lubbers R.J."/>
            <person name="Makela M.R."/>
            <person name="Barry K."/>
            <person name="Chovatia M."/>
            <person name="Clum A."/>
            <person name="Daum C."/>
            <person name="Haridas S."/>
            <person name="He G."/>
            <person name="LaButti K."/>
            <person name="Lipzen A."/>
            <person name="Mondo S."/>
            <person name="Riley R."/>
            <person name="Salamov A."/>
            <person name="Simmons B.A."/>
            <person name="Magnuson J.K."/>
            <person name="Henrissat B."/>
            <person name="Mortensen U.H."/>
            <person name="Larsen T.O."/>
            <person name="Devries R.P."/>
            <person name="Grigoriev I.V."/>
            <person name="Machida M."/>
            <person name="Baker S.E."/>
            <person name="Andersen M.R."/>
        </authorList>
    </citation>
    <scope>NUCLEOTIDE SEQUENCE [LARGE SCALE GENOMIC DNA]</scope>
    <source>
        <strain evidence="2 3">IBT 29228</strain>
    </source>
</reference>
<dbReference type="Proteomes" id="UP000326198">
    <property type="component" value="Unassembled WGS sequence"/>
</dbReference>
<accession>A0A5N7BP27</accession>
<dbReference type="OrthoDB" id="3527137at2759"/>
<dbReference type="EMBL" id="ML736155">
    <property type="protein sequence ID" value="KAE8383413.1"/>
    <property type="molecule type" value="Genomic_DNA"/>
</dbReference>
<evidence type="ECO:0000259" key="1">
    <source>
        <dbReference type="Pfam" id="PF24968"/>
    </source>
</evidence>
<sequence>MSTSPIHYIPPSRGPQILSSKIHRIIASPHSQVPVGTIPTTTKRTNHWCFYLSTSEMTCVALDCQPSHTVPSSVLVGGSKAYIIISELSAVGPDALLEFAAEVDGRDGLTVGDVVDVMVRDGREKYEFDTDGVGCRFWATEMLELLLRARILVDGQQVERAKGMVKRLWPEGTDLTLDRGVYYQ</sequence>
<evidence type="ECO:0000313" key="2">
    <source>
        <dbReference type="EMBL" id="KAE8383413.1"/>
    </source>
</evidence>
<name>A0A5N7BP27_9EURO</name>
<organism evidence="2 3">
    <name type="scientific">Aspergillus bertholletiae</name>
    <dbReference type="NCBI Taxonomy" id="1226010"/>
    <lineage>
        <taxon>Eukaryota</taxon>
        <taxon>Fungi</taxon>
        <taxon>Dikarya</taxon>
        <taxon>Ascomycota</taxon>
        <taxon>Pezizomycotina</taxon>
        <taxon>Eurotiomycetes</taxon>
        <taxon>Eurotiomycetidae</taxon>
        <taxon>Eurotiales</taxon>
        <taxon>Aspergillaceae</taxon>
        <taxon>Aspergillus</taxon>
        <taxon>Aspergillus subgen. Circumdati</taxon>
    </lineage>
</organism>
<dbReference type="Pfam" id="PF24968">
    <property type="entry name" value="DUF7770"/>
    <property type="match status" value="1"/>
</dbReference>
<proteinExistence type="predicted"/>
<gene>
    <name evidence="2" type="ORF">BDV26DRAFT_138639</name>
</gene>
<protein>
    <recommendedName>
        <fullName evidence="1">DUF7770 domain-containing protein</fullName>
    </recommendedName>
</protein>
<dbReference type="AlphaFoldDB" id="A0A5N7BP27"/>
<feature type="domain" description="DUF7770" evidence="1">
    <location>
        <begin position="40"/>
        <end position="183"/>
    </location>
</feature>
<keyword evidence="3" id="KW-1185">Reference proteome</keyword>
<evidence type="ECO:0000313" key="3">
    <source>
        <dbReference type="Proteomes" id="UP000326198"/>
    </source>
</evidence>